<name>A0A2J8MKK6_PANTR</name>
<organism evidence="2 3">
    <name type="scientific">Pan troglodytes</name>
    <name type="common">Chimpanzee</name>
    <dbReference type="NCBI Taxonomy" id="9598"/>
    <lineage>
        <taxon>Eukaryota</taxon>
        <taxon>Metazoa</taxon>
        <taxon>Chordata</taxon>
        <taxon>Craniata</taxon>
        <taxon>Vertebrata</taxon>
        <taxon>Euteleostomi</taxon>
        <taxon>Mammalia</taxon>
        <taxon>Eutheria</taxon>
        <taxon>Euarchontoglires</taxon>
        <taxon>Primates</taxon>
        <taxon>Haplorrhini</taxon>
        <taxon>Catarrhini</taxon>
        <taxon>Hominidae</taxon>
        <taxon>Pan</taxon>
    </lineage>
</organism>
<sequence>MASKRKSTTPCMIPVKTVVLQDASMEAQPAETLPEGPQQDLPPEASAA</sequence>
<feature type="non-terminal residue" evidence="2">
    <location>
        <position position="48"/>
    </location>
</feature>
<reference evidence="2 3" key="1">
    <citation type="submission" date="2017-12" db="EMBL/GenBank/DDBJ databases">
        <title>High-resolution comparative analysis of great ape genomes.</title>
        <authorList>
            <person name="Pollen A."/>
            <person name="Hastie A."/>
            <person name="Hormozdiari F."/>
            <person name="Dougherty M."/>
            <person name="Liu R."/>
            <person name="Chaisson M."/>
            <person name="Hoppe E."/>
            <person name="Hill C."/>
            <person name="Pang A."/>
            <person name="Hillier L."/>
            <person name="Baker C."/>
            <person name="Armstrong J."/>
            <person name="Shendure J."/>
            <person name="Paten B."/>
            <person name="Wilson R."/>
            <person name="Chao H."/>
            <person name="Schneider V."/>
            <person name="Ventura M."/>
            <person name="Kronenberg Z."/>
            <person name="Murali S."/>
            <person name="Gordon D."/>
            <person name="Cantsilieris S."/>
            <person name="Munson K."/>
            <person name="Nelson B."/>
            <person name="Raja A."/>
            <person name="Underwood J."/>
            <person name="Diekhans M."/>
            <person name="Fiddes I."/>
            <person name="Haussler D."/>
            <person name="Eichler E."/>
        </authorList>
    </citation>
    <scope>NUCLEOTIDE SEQUENCE [LARGE SCALE GENOMIC DNA]</scope>
    <source>
        <strain evidence="2">Yerkes chimp pedigree #C0471</strain>
    </source>
</reference>
<feature type="region of interest" description="Disordered" evidence="1">
    <location>
        <begin position="22"/>
        <end position="48"/>
    </location>
</feature>
<proteinExistence type="predicted"/>
<accession>A0A2J8MKK6</accession>
<dbReference type="EMBL" id="NBAG03000253">
    <property type="protein sequence ID" value="PNI60050.1"/>
    <property type="molecule type" value="Genomic_DNA"/>
</dbReference>
<comment type="caution">
    <text evidence="2">The sequence shown here is derived from an EMBL/GenBank/DDBJ whole genome shotgun (WGS) entry which is preliminary data.</text>
</comment>
<evidence type="ECO:0000313" key="2">
    <source>
        <dbReference type="EMBL" id="PNI60050.1"/>
    </source>
</evidence>
<dbReference type="Proteomes" id="UP000236370">
    <property type="component" value="Unassembled WGS sequence"/>
</dbReference>
<protein>
    <submittedName>
        <fullName evidence="2">ZHX3 isoform 14</fullName>
    </submittedName>
</protein>
<gene>
    <name evidence="2" type="ORF">CK820_G0020099</name>
</gene>
<evidence type="ECO:0000256" key="1">
    <source>
        <dbReference type="SAM" id="MobiDB-lite"/>
    </source>
</evidence>
<evidence type="ECO:0000313" key="3">
    <source>
        <dbReference type="Proteomes" id="UP000236370"/>
    </source>
</evidence>
<dbReference type="AlphaFoldDB" id="A0A2J8MKK6"/>